<accession>A0A087TZI6</accession>
<name>A0A087TZI6_STEMI</name>
<keyword evidence="2" id="KW-1185">Reference proteome</keyword>
<dbReference type="Proteomes" id="UP000054359">
    <property type="component" value="Unassembled WGS sequence"/>
</dbReference>
<reference evidence="1 2" key="1">
    <citation type="submission" date="2013-11" db="EMBL/GenBank/DDBJ databases">
        <title>Genome sequencing of Stegodyphus mimosarum.</title>
        <authorList>
            <person name="Bechsgaard J."/>
        </authorList>
    </citation>
    <scope>NUCLEOTIDE SEQUENCE [LARGE SCALE GENOMIC DNA]</scope>
</reference>
<dbReference type="OrthoDB" id="10252139at2759"/>
<proteinExistence type="predicted"/>
<evidence type="ECO:0000313" key="2">
    <source>
        <dbReference type="Proteomes" id="UP000054359"/>
    </source>
</evidence>
<gene>
    <name evidence="1" type="ORF">X975_07778</name>
</gene>
<dbReference type="STRING" id="407821.A0A087TZI6"/>
<dbReference type="OMA" id="NKNDSHE"/>
<protein>
    <submittedName>
        <fullName evidence="1">Cytoplasmic dynein 2 heavy chain 1</fullName>
    </submittedName>
</protein>
<feature type="non-terminal residue" evidence="1">
    <location>
        <position position="169"/>
    </location>
</feature>
<organism evidence="1 2">
    <name type="scientific">Stegodyphus mimosarum</name>
    <name type="common">African social velvet spider</name>
    <dbReference type="NCBI Taxonomy" id="407821"/>
    <lineage>
        <taxon>Eukaryota</taxon>
        <taxon>Metazoa</taxon>
        <taxon>Ecdysozoa</taxon>
        <taxon>Arthropoda</taxon>
        <taxon>Chelicerata</taxon>
        <taxon>Arachnida</taxon>
        <taxon>Araneae</taxon>
        <taxon>Araneomorphae</taxon>
        <taxon>Entelegynae</taxon>
        <taxon>Eresoidea</taxon>
        <taxon>Eresidae</taxon>
        <taxon>Stegodyphus</taxon>
    </lineage>
</organism>
<sequence>MVDSPISSFYHTVRKVFAPLLLEDERWSKHVDPKLQRLLGHLESGLAASLRSSDVSIDESPNPDALSIIFSPLDEYNYWKEMESNLPTRQQQNRAKFFSNLMTPFQTSFGALERKSFNEFKDSLEVSLNILDDLWRQDEHSPGFPADRMANLMDIIGNSTVNFIQIKMQ</sequence>
<dbReference type="EMBL" id="KK117461">
    <property type="protein sequence ID" value="KFM70525.1"/>
    <property type="molecule type" value="Genomic_DNA"/>
</dbReference>
<dbReference type="AlphaFoldDB" id="A0A087TZI6"/>
<evidence type="ECO:0000313" key="1">
    <source>
        <dbReference type="EMBL" id="KFM70525.1"/>
    </source>
</evidence>